<dbReference type="Pfam" id="PF00318">
    <property type="entry name" value="Ribosomal_S2"/>
    <property type="match status" value="1"/>
</dbReference>
<dbReference type="InterPro" id="IPR018130">
    <property type="entry name" value="Ribosomal_uS2_CS"/>
</dbReference>
<name>A0A8A3SPS5_JUNEF</name>
<evidence type="ECO:0000256" key="3">
    <source>
        <dbReference type="ARBA" id="ARBA00023274"/>
    </source>
</evidence>
<proteinExistence type="inferred from homology"/>
<dbReference type="CDD" id="cd01425">
    <property type="entry name" value="RPS2"/>
    <property type="match status" value="1"/>
</dbReference>
<keyword evidence="2 5" id="KW-0689">Ribosomal protein</keyword>
<evidence type="ECO:0000256" key="5">
    <source>
        <dbReference type="HAMAP-Rule" id="MF_00291"/>
    </source>
</evidence>
<dbReference type="SUPFAM" id="SSF52313">
    <property type="entry name" value="Ribosomal protein S2"/>
    <property type="match status" value="1"/>
</dbReference>
<dbReference type="NCBIfam" id="TIGR01011">
    <property type="entry name" value="rpsB_bact"/>
    <property type="match status" value="1"/>
</dbReference>
<evidence type="ECO:0000256" key="4">
    <source>
        <dbReference type="ARBA" id="ARBA00035155"/>
    </source>
</evidence>
<geneLocation type="chloroplast" evidence="7"/>
<dbReference type="GO" id="GO:0006412">
    <property type="term" value="P:translation"/>
    <property type="evidence" value="ECO:0007669"/>
    <property type="project" value="UniProtKB-UniRule"/>
</dbReference>
<accession>A0A8A3SPS5</accession>
<dbReference type="Gene3D" id="3.40.50.10490">
    <property type="entry name" value="Glucose-6-phosphate isomerase like protein, domain 1"/>
    <property type="match status" value="1"/>
</dbReference>
<comment type="subcellular location">
    <subcellularLocation>
        <location evidence="5">Plastid</location>
        <location evidence="5">Chloroplast</location>
    </subcellularLocation>
</comment>
<dbReference type="EMBL" id="MW366789">
    <property type="protein sequence ID" value="QSZ78345.1"/>
    <property type="molecule type" value="Genomic_DNA"/>
</dbReference>
<evidence type="ECO:0000256" key="6">
    <source>
        <dbReference type="RuleBase" id="RU003631"/>
    </source>
</evidence>
<evidence type="ECO:0000256" key="2">
    <source>
        <dbReference type="ARBA" id="ARBA00022980"/>
    </source>
</evidence>
<evidence type="ECO:0000256" key="1">
    <source>
        <dbReference type="ARBA" id="ARBA00006242"/>
    </source>
</evidence>
<dbReference type="HAMAP" id="MF_00291_B">
    <property type="entry name" value="Ribosomal_uS2_B"/>
    <property type="match status" value="1"/>
</dbReference>
<keyword evidence="7" id="KW-0934">Plastid</keyword>
<dbReference type="InterPro" id="IPR023591">
    <property type="entry name" value="Ribosomal_uS2_flav_dom_sf"/>
</dbReference>
<dbReference type="PANTHER" id="PTHR12534:SF0">
    <property type="entry name" value="SMALL RIBOSOMAL SUBUNIT PROTEIN US2M"/>
    <property type="match status" value="1"/>
</dbReference>
<dbReference type="InterPro" id="IPR005706">
    <property type="entry name" value="Ribosomal_uS2_bac/mit/plastid"/>
</dbReference>
<sequence>MTKRYWNINLEQMIEARVHLGYSKKRWNPKIAPYIITKGKHRRNAIHIINLAKTARFLSEACDLLFDAASKGQNILIVGTKKWPQKVADSVALAAIRARCHCVNQKWFRGMLTNWVITYMKLFKLKHLKVLENKGRFHSLPKRDAAILKRKLSTLQRYLGGIKYMTNLPDIVIIIDQEKEYIALRECIILGIPTICLIDTNCDPDLTDIPIPANDKDPISIRWILSQLVSAISEGHQKNLIMKKKNLIMKKKI</sequence>
<dbReference type="InterPro" id="IPR001865">
    <property type="entry name" value="Ribosomal_uS2"/>
</dbReference>
<dbReference type="GO" id="GO:0003735">
    <property type="term" value="F:structural constituent of ribosome"/>
    <property type="evidence" value="ECO:0007669"/>
    <property type="project" value="InterPro"/>
</dbReference>
<keyword evidence="7" id="KW-0150">Chloroplast</keyword>
<dbReference type="PANTHER" id="PTHR12534">
    <property type="entry name" value="30S RIBOSOMAL PROTEIN S2 PROKARYOTIC AND ORGANELLAR"/>
    <property type="match status" value="1"/>
</dbReference>
<reference evidence="7" key="1">
    <citation type="submission" date="2020-12" db="EMBL/GenBank/DDBJ databases">
        <title>The complete chloroplast genome sequence of Juncus effusus.</title>
        <authorList>
            <person name="Fang Z."/>
            <person name="Lu M."/>
            <person name="Han R."/>
            <person name="Yi Y."/>
            <person name="Lv Y."/>
        </authorList>
    </citation>
    <scope>NUCLEOTIDE SEQUENCE</scope>
</reference>
<protein>
    <recommendedName>
        <fullName evidence="4 5">Small ribosomal subunit protein uS2c</fullName>
    </recommendedName>
</protein>
<dbReference type="GO" id="GO:0009507">
    <property type="term" value="C:chloroplast"/>
    <property type="evidence" value="ECO:0007669"/>
    <property type="project" value="UniProtKB-SubCell"/>
</dbReference>
<dbReference type="PROSITE" id="PS00963">
    <property type="entry name" value="RIBOSOMAL_S2_2"/>
    <property type="match status" value="1"/>
</dbReference>
<dbReference type="PRINTS" id="PR00395">
    <property type="entry name" value="RIBOSOMALS2"/>
</dbReference>
<gene>
    <name evidence="5 7" type="primary">rps2</name>
</gene>
<dbReference type="PROSITE" id="PS00962">
    <property type="entry name" value="RIBOSOMAL_S2_1"/>
    <property type="match status" value="1"/>
</dbReference>
<dbReference type="GeneID" id="69227124"/>
<evidence type="ECO:0000313" key="7">
    <source>
        <dbReference type="EMBL" id="QSZ78345.1"/>
    </source>
</evidence>
<keyword evidence="3 5" id="KW-0687">Ribonucleoprotein</keyword>
<dbReference type="Gene3D" id="1.10.287.610">
    <property type="entry name" value="Helix hairpin bin"/>
    <property type="match status" value="1"/>
</dbReference>
<dbReference type="GO" id="GO:0005763">
    <property type="term" value="C:mitochondrial small ribosomal subunit"/>
    <property type="evidence" value="ECO:0007669"/>
    <property type="project" value="TreeGrafter"/>
</dbReference>
<organism evidence="7">
    <name type="scientific">Juncus effusus</name>
    <name type="common">Soft rush</name>
    <dbReference type="NCBI Taxonomy" id="13579"/>
    <lineage>
        <taxon>Eukaryota</taxon>
        <taxon>Viridiplantae</taxon>
        <taxon>Streptophyta</taxon>
        <taxon>Embryophyta</taxon>
        <taxon>Tracheophyta</taxon>
        <taxon>Spermatophyta</taxon>
        <taxon>Magnoliopsida</taxon>
        <taxon>Liliopsida</taxon>
        <taxon>Poales</taxon>
        <taxon>Juncaceae</taxon>
        <taxon>Juncus</taxon>
    </lineage>
</organism>
<dbReference type="AlphaFoldDB" id="A0A8A3SPS5"/>
<comment type="similarity">
    <text evidence="1 5 6">Belongs to the universal ribosomal protein uS2 family.</text>
</comment>
<dbReference type="RefSeq" id="YP_010233677.1">
    <property type="nucleotide sequence ID" value="NC_059754.1"/>
</dbReference>